<feature type="region of interest" description="Disordered" evidence="3">
    <location>
        <begin position="580"/>
        <end position="737"/>
    </location>
</feature>
<dbReference type="Gene3D" id="2.30.29.30">
    <property type="entry name" value="Pleckstrin-homology domain (PH domain)/Phosphotyrosine-binding domain (PTB)"/>
    <property type="match status" value="1"/>
</dbReference>
<dbReference type="Pfam" id="PF00018">
    <property type="entry name" value="SH3_1"/>
    <property type="match status" value="1"/>
</dbReference>
<dbReference type="SUPFAM" id="SSF50729">
    <property type="entry name" value="PH domain-like"/>
    <property type="match status" value="1"/>
</dbReference>
<gene>
    <name evidence="7" type="ORF">OHK93_001369</name>
</gene>
<feature type="region of interest" description="Disordered" evidence="3">
    <location>
        <begin position="300"/>
        <end position="327"/>
    </location>
</feature>
<evidence type="ECO:0000259" key="6">
    <source>
        <dbReference type="PROSITE" id="PS50105"/>
    </source>
</evidence>
<evidence type="ECO:0000259" key="5">
    <source>
        <dbReference type="PROSITE" id="PS50003"/>
    </source>
</evidence>
<dbReference type="Proteomes" id="UP001161017">
    <property type="component" value="Unassembled WGS sequence"/>
</dbReference>
<dbReference type="Gene3D" id="2.30.30.40">
    <property type="entry name" value="SH3 Domains"/>
    <property type="match status" value="1"/>
</dbReference>
<dbReference type="FunFam" id="1.10.150.50:FF:000082">
    <property type="entry name" value="Polarized growth protein boi2"/>
    <property type="match status" value="1"/>
</dbReference>
<feature type="domain" description="SH3" evidence="4">
    <location>
        <begin position="14"/>
        <end position="78"/>
    </location>
</feature>
<feature type="region of interest" description="Disordered" evidence="3">
    <location>
        <begin position="341"/>
        <end position="391"/>
    </location>
</feature>
<organism evidence="7 8">
    <name type="scientific">Ramalina farinacea</name>
    <dbReference type="NCBI Taxonomy" id="258253"/>
    <lineage>
        <taxon>Eukaryota</taxon>
        <taxon>Fungi</taxon>
        <taxon>Dikarya</taxon>
        <taxon>Ascomycota</taxon>
        <taxon>Pezizomycotina</taxon>
        <taxon>Lecanoromycetes</taxon>
        <taxon>OSLEUM clade</taxon>
        <taxon>Lecanoromycetidae</taxon>
        <taxon>Lecanorales</taxon>
        <taxon>Lecanorineae</taxon>
        <taxon>Ramalinaceae</taxon>
        <taxon>Ramalina</taxon>
    </lineage>
</organism>
<sequence>MAYRAAGASPRKALPGEILLVIHDFEARSNDELSLAKGDRIELIERDDDFGDGWYLGKHTQTNKTGLFPEVYTTAAPRPAGVSANTLSTASTLIANTATNLHGAVTPSRQAAENATPPPLNTTPPVHKPASVPHASLPASSLPSSITTPRSMSVIQQGGAEESPVMNETLSVIDEHMTDMNIPRQNMQSQERPMTTDSGSEYSNFFDPRMSYIAGQETDDEEHNTLTEQEILSWTPSQVAEHLEDIGVEARHCTIFKEQEITGEVLLAMDQASIFMKEFDLGLVGQRLRTWHKVKALQEEVRTPPSRPQKQTSVFGGDGTYSDNHQARAGGNAIRYSRSMTNPLPVRQDVPEPQSSPSFRITHDPLHEGNTTPSSFTFRNGFDSPSRPSAASIRDLNHSRRHSAADFASTISLSLPNERHSPVLPQASTMAPPQHRKAPSLDRNWTMGSPPISGARPHSSVMPANFPTVDRNTFDPQMKRASHVPTGSKDLDRGYKSGDEMDSRKARNVLRKRDTVSATHSRQSSYQGDAKRTTHAGDKRHSRFGSMDSIKDTVAALTAPASKIYHGSGKGHFRNSSANEAIAQASPSPTESGAPMVTKLDYDNRPSMKVVTSSQNRDSGVGLNGSPKSSHAPPKAGSKPRVGLRAISDAVTGTEKSIAASPASLPSPIKESAVQSPARTGSTTPSGASQNLDRESTDASSKGTSATYSGLTPTHGTRRKTKKETSAYTRGLEQKSPQEQMIDCDYSGWMKKKSSNMMTTWKPRLFVLRGRRLSYYYTDDDTQEKGLIDISCHRVLPADSDILTGIHATVTGAKSSPVSPATSHTPTLAATEAAAQTESSLQKATADATFIFKLVPPRSGLSRAVNFTKPTVHYFAVDNIRQGRLWMAALMKATIDRDESKPITTSYQLKTISLAKARTMKQRPPALMNLEEQHEGVKEGPKSDETGLNIQGLDLGDDLLKKRTGSLDAMTKSSNDATEVKEEVPAVPSK</sequence>
<dbReference type="SMART" id="SM00326">
    <property type="entry name" value="SH3"/>
    <property type="match status" value="1"/>
</dbReference>
<feature type="region of interest" description="Disordered" evidence="3">
    <location>
        <begin position="969"/>
        <end position="990"/>
    </location>
</feature>
<dbReference type="SMART" id="SM00454">
    <property type="entry name" value="SAM"/>
    <property type="match status" value="1"/>
</dbReference>
<reference evidence="7" key="1">
    <citation type="journal article" date="2023" name="Genome Biol. Evol.">
        <title>First Whole Genome Sequence and Flow Cytometry Genome Size Data for the Lichen-Forming Fungus Ramalina farinacea (Ascomycota).</title>
        <authorList>
            <person name="Llewellyn T."/>
            <person name="Mian S."/>
            <person name="Hill R."/>
            <person name="Leitch I.J."/>
            <person name="Gaya E."/>
        </authorList>
    </citation>
    <scope>NUCLEOTIDE SEQUENCE</scope>
    <source>
        <strain evidence="7">LIQ254RAFAR</strain>
    </source>
</reference>
<feature type="compositionally biased region" description="Polar residues" evidence="3">
    <location>
        <begin position="369"/>
        <end position="378"/>
    </location>
</feature>
<name>A0AA43TW61_9LECA</name>
<feature type="compositionally biased region" description="Low complexity" evidence="3">
    <location>
        <begin position="123"/>
        <end position="145"/>
    </location>
</feature>
<dbReference type="GO" id="GO:0005886">
    <property type="term" value="C:plasma membrane"/>
    <property type="evidence" value="ECO:0007669"/>
    <property type="project" value="TreeGrafter"/>
</dbReference>
<dbReference type="InterPro" id="IPR001849">
    <property type="entry name" value="PH_domain"/>
</dbReference>
<feature type="region of interest" description="Disordered" evidence="3">
    <location>
        <begin position="106"/>
        <end position="147"/>
    </location>
</feature>
<dbReference type="PROSITE" id="PS50105">
    <property type="entry name" value="SAM_DOMAIN"/>
    <property type="match status" value="1"/>
</dbReference>
<dbReference type="PANTHER" id="PTHR12092">
    <property type="entry name" value="PLECKSTRIN"/>
    <property type="match status" value="1"/>
</dbReference>
<dbReference type="PROSITE" id="PS50003">
    <property type="entry name" value="PH_DOMAIN"/>
    <property type="match status" value="1"/>
</dbReference>
<dbReference type="Pfam" id="PF00169">
    <property type="entry name" value="PH"/>
    <property type="match status" value="1"/>
</dbReference>
<feature type="compositionally biased region" description="Low complexity" evidence="3">
    <location>
        <begin position="659"/>
        <end position="668"/>
    </location>
</feature>
<dbReference type="InterPro" id="IPR011993">
    <property type="entry name" value="PH-like_dom_sf"/>
</dbReference>
<dbReference type="SUPFAM" id="SSF50044">
    <property type="entry name" value="SH3-domain"/>
    <property type="match status" value="1"/>
</dbReference>
<dbReference type="InterPro" id="IPR037370">
    <property type="entry name" value="Pleckstrin"/>
</dbReference>
<feature type="region of interest" description="Disordered" evidence="3">
    <location>
        <begin position="471"/>
        <end position="545"/>
    </location>
</feature>
<dbReference type="InterPro" id="IPR001452">
    <property type="entry name" value="SH3_domain"/>
</dbReference>
<feature type="domain" description="PH" evidence="5">
    <location>
        <begin position="743"/>
        <end position="895"/>
    </location>
</feature>
<protein>
    <submittedName>
        <fullName evidence="7">Uncharacterized protein</fullName>
    </submittedName>
</protein>
<feature type="domain" description="SAM" evidence="6">
    <location>
        <begin position="234"/>
        <end position="300"/>
    </location>
</feature>
<dbReference type="PANTHER" id="PTHR12092:SF16">
    <property type="entry name" value="PH DOMAIN-CONTAINING PROTEIN"/>
    <property type="match status" value="1"/>
</dbReference>
<keyword evidence="8" id="KW-1185">Reference proteome</keyword>
<evidence type="ECO:0000256" key="2">
    <source>
        <dbReference type="PROSITE-ProRule" id="PRU00192"/>
    </source>
</evidence>
<feature type="compositionally biased region" description="Basic and acidic residues" evidence="3">
    <location>
        <begin position="489"/>
        <end position="515"/>
    </location>
</feature>
<feature type="compositionally biased region" description="Basic and acidic residues" evidence="3">
    <location>
        <begin position="529"/>
        <end position="539"/>
    </location>
</feature>
<evidence type="ECO:0000313" key="8">
    <source>
        <dbReference type="Proteomes" id="UP001161017"/>
    </source>
</evidence>
<proteinExistence type="predicted"/>
<dbReference type="SUPFAM" id="SSF47769">
    <property type="entry name" value="SAM/Pointed domain"/>
    <property type="match status" value="1"/>
</dbReference>
<feature type="compositionally biased region" description="Polar residues" evidence="3">
    <location>
        <begin position="673"/>
        <end position="691"/>
    </location>
</feature>
<feature type="region of interest" description="Disordered" evidence="3">
    <location>
        <begin position="423"/>
        <end position="442"/>
    </location>
</feature>
<dbReference type="GO" id="GO:0030036">
    <property type="term" value="P:actin cytoskeleton organization"/>
    <property type="evidence" value="ECO:0007669"/>
    <property type="project" value="TreeGrafter"/>
</dbReference>
<dbReference type="InterPro" id="IPR001660">
    <property type="entry name" value="SAM"/>
</dbReference>
<feature type="compositionally biased region" description="Polar residues" evidence="3">
    <location>
        <begin position="698"/>
        <end position="715"/>
    </location>
</feature>
<dbReference type="InterPro" id="IPR013761">
    <property type="entry name" value="SAM/pointed_sf"/>
</dbReference>
<evidence type="ECO:0000256" key="3">
    <source>
        <dbReference type="SAM" id="MobiDB-lite"/>
    </source>
</evidence>
<feature type="compositionally biased region" description="Polar residues" evidence="3">
    <location>
        <begin position="516"/>
        <end position="527"/>
    </location>
</feature>
<accession>A0AA43TW61</accession>
<dbReference type="InterPro" id="IPR036028">
    <property type="entry name" value="SH3-like_dom_sf"/>
</dbReference>
<dbReference type="CDD" id="cd09535">
    <property type="entry name" value="SAM_BOI-like_fungal"/>
    <property type="match status" value="1"/>
</dbReference>
<feature type="compositionally biased region" description="Polar residues" evidence="3">
    <location>
        <begin position="580"/>
        <end position="591"/>
    </location>
</feature>
<dbReference type="SMART" id="SM00233">
    <property type="entry name" value="PH"/>
    <property type="match status" value="1"/>
</dbReference>
<dbReference type="Gene3D" id="1.10.150.50">
    <property type="entry name" value="Transcription Factor, Ets-1"/>
    <property type="match status" value="1"/>
</dbReference>
<dbReference type="AlphaFoldDB" id="A0AA43TW61"/>
<dbReference type="PROSITE" id="PS50002">
    <property type="entry name" value="SH3"/>
    <property type="match status" value="1"/>
</dbReference>
<keyword evidence="1 2" id="KW-0728">SH3 domain</keyword>
<evidence type="ECO:0000256" key="1">
    <source>
        <dbReference type="ARBA" id="ARBA00022443"/>
    </source>
</evidence>
<comment type="caution">
    <text evidence="7">The sequence shown here is derived from an EMBL/GenBank/DDBJ whole genome shotgun (WGS) entry which is preliminary data.</text>
</comment>
<dbReference type="EMBL" id="JAPUFD010000011">
    <property type="protein sequence ID" value="MDI1490169.1"/>
    <property type="molecule type" value="Genomic_DNA"/>
</dbReference>
<evidence type="ECO:0000313" key="7">
    <source>
        <dbReference type="EMBL" id="MDI1490169.1"/>
    </source>
</evidence>
<evidence type="ECO:0000259" key="4">
    <source>
        <dbReference type="PROSITE" id="PS50002"/>
    </source>
</evidence>